<feature type="domain" description="Glycoside hydrolase family 2 catalytic" evidence="1">
    <location>
        <begin position="84"/>
        <end position="228"/>
    </location>
</feature>
<dbReference type="RefSeq" id="WP_196282901.1">
    <property type="nucleotide sequence ID" value="NZ_JADQDQ010000006.1"/>
</dbReference>
<gene>
    <name evidence="2" type="ORF">I2I05_14045</name>
</gene>
<dbReference type="InterPro" id="IPR017853">
    <property type="entry name" value="GH"/>
</dbReference>
<dbReference type="SUPFAM" id="SSF51445">
    <property type="entry name" value="(Trans)glycosidases"/>
    <property type="match status" value="1"/>
</dbReference>
<dbReference type="Proteomes" id="UP000597617">
    <property type="component" value="Unassembled WGS sequence"/>
</dbReference>
<dbReference type="Gene3D" id="3.20.20.80">
    <property type="entry name" value="Glycosidases"/>
    <property type="match status" value="1"/>
</dbReference>
<dbReference type="InterPro" id="IPR006103">
    <property type="entry name" value="Glyco_hydro_2_cat"/>
</dbReference>
<protein>
    <recommendedName>
        <fullName evidence="1">Glycoside hydrolase family 2 catalytic domain-containing protein</fullName>
    </recommendedName>
</protein>
<evidence type="ECO:0000313" key="2">
    <source>
        <dbReference type="EMBL" id="MBF9238523.1"/>
    </source>
</evidence>
<dbReference type="EMBL" id="JADQDQ010000006">
    <property type="protein sequence ID" value="MBF9238523.1"/>
    <property type="molecule type" value="Genomic_DNA"/>
</dbReference>
<evidence type="ECO:0000313" key="3">
    <source>
        <dbReference type="Proteomes" id="UP000597617"/>
    </source>
</evidence>
<name>A0ABS0IKX9_9BACT</name>
<keyword evidence="3" id="KW-1185">Reference proteome</keyword>
<accession>A0ABS0IKX9</accession>
<sequence>MLLFSSCNEAKPPIAERYSAGPNAKPESVIEVKVDTTAHGFRLLRGGQPYFLRGGGGLQQYSQLRAAGGNTVRLWSADYAGPLLDEAHRHGLTVMLGLWVDGENQHFSYYDPAMVQDQLARIREQVLRYRHHPALLMWNIGNEVELKAKGPRLFEALKDIAHLVHELDPYHPVTISMTANLAPYTDYLKVLAPEIDILSLNVYGQLGKLPALVRASGWRGPYIVTEYGGRGHWESDSTAWKVALEQTSSAKAEFMSTRYRQTIAVDTARCLGSYVFFWGTKFEYTPTWFSLFEPTGEKTEMVDELHLLWRKQYPANRAPHLTELRLAGYPPGDDVQLQAGQEYPAVVTVTDPEGDSLTTRWEVLPEMRLGATGKEKESPLEPVIGCVLRAEGRQATIRTPTKPGTYRLYVRVFDGHGSVGTANIPMLVRRGATPVSAVSGSK</sequence>
<evidence type="ECO:0000259" key="1">
    <source>
        <dbReference type="Pfam" id="PF02836"/>
    </source>
</evidence>
<reference evidence="2 3" key="1">
    <citation type="submission" date="2020-11" db="EMBL/GenBank/DDBJ databases">
        <authorList>
            <person name="Kim M.K."/>
        </authorList>
    </citation>
    <scope>NUCLEOTIDE SEQUENCE [LARGE SCALE GENOMIC DNA]</scope>
    <source>
        <strain evidence="2 3">BT683</strain>
    </source>
</reference>
<comment type="caution">
    <text evidence="2">The sequence shown here is derived from an EMBL/GenBank/DDBJ whole genome shotgun (WGS) entry which is preliminary data.</text>
</comment>
<proteinExistence type="predicted"/>
<dbReference type="Pfam" id="PF02836">
    <property type="entry name" value="Glyco_hydro_2_C"/>
    <property type="match status" value="1"/>
</dbReference>
<organism evidence="2 3">
    <name type="scientific">Hymenobacter jeongseonensis</name>
    <dbReference type="NCBI Taxonomy" id="2791027"/>
    <lineage>
        <taxon>Bacteria</taxon>
        <taxon>Pseudomonadati</taxon>
        <taxon>Bacteroidota</taxon>
        <taxon>Cytophagia</taxon>
        <taxon>Cytophagales</taxon>
        <taxon>Hymenobacteraceae</taxon>
        <taxon>Hymenobacter</taxon>
    </lineage>
</organism>